<dbReference type="InterPro" id="IPR011335">
    <property type="entry name" value="Restrct_endonuc-II-like"/>
</dbReference>
<evidence type="ECO:0000256" key="6">
    <source>
        <dbReference type="ARBA" id="ARBA00029466"/>
    </source>
</evidence>
<feature type="region of interest" description="Disordered" evidence="7">
    <location>
        <begin position="128"/>
        <end position="156"/>
    </location>
</feature>
<feature type="region of interest" description="Disordered" evidence="7">
    <location>
        <begin position="90"/>
        <end position="110"/>
    </location>
</feature>
<evidence type="ECO:0000256" key="7">
    <source>
        <dbReference type="SAM" id="MobiDB-lite"/>
    </source>
</evidence>
<evidence type="ECO:0000313" key="8">
    <source>
        <dbReference type="EMBL" id="MFB9073189.1"/>
    </source>
</evidence>
<name>A0ABV5G3G2_9MICC</name>
<evidence type="ECO:0000256" key="3">
    <source>
        <dbReference type="ARBA" id="ARBA00022763"/>
    </source>
</evidence>
<keyword evidence="1" id="KW-0540">Nuclease</keyword>
<dbReference type="Gene3D" id="3.40.960.10">
    <property type="entry name" value="VSR Endonuclease"/>
    <property type="match status" value="1"/>
</dbReference>
<feature type="region of interest" description="Disordered" evidence="7">
    <location>
        <begin position="1"/>
        <end position="26"/>
    </location>
</feature>
<keyword evidence="4" id="KW-0378">Hydrolase</keyword>
<evidence type="ECO:0000256" key="4">
    <source>
        <dbReference type="ARBA" id="ARBA00022801"/>
    </source>
</evidence>
<keyword evidence="9" id="KW-1185">Reference proteome</keyword>
<dbReference type="Pfam" id="PF03852">
    <property type="entry name" value="Vsr"/>
    <property type="match status" value="1"/>
</dbReference>
<keyword evidence="5" id="KW-0234">DNA repair</keyword>
<proteinExistence type="inferred from homology"/>
<evidence type="ECO:0000313" key="9">
    <source>
        <dbReference type="Proteomes" id="UP001589575"/>
    </source>
</evidence>
<dbReference type="SUPFAM" id="SSF52980">
    <property type="entry name" value="Restriction endonuclease-like"/>
    <property type="match status" value="1"/>
</dbReference>
<dbReference type="EMBL" id="JBHMFI010000001">
    <property type="protein sequence ID" value="MFB9073189.1"/>
    <property type="molecule type" value="Genomic_DNA"/>
</dbReference>
<gene>
    <name evidence="8" type="ORF">ACFFX0_19090</name>
</gene>
<reference evidence="8 9" key="1">
    <citation type="submission" date="2024-09" db="EMBL/GenBank/DDBJ databases">
        <authorList>
            <person name="Sun Q."/>
            <person name="Mori K."/>
        </authorList>
    </citation>
    <scope>NUCLEOTIDE SEQUENCE [LARGE SCALE GENOMIC DNA]</scope>
    <source>
        <strain evidence="8 9">CCM 7609</strain>
    </source>
</reference>
<organism evidence="8 9">
    <name type="scientific">Citricoccus parietis</name>
    <dbReference type="NCBI Taxonomy" id="592307"/>
    <lineage>
        <taxon>Bacteria</taxon>
        <taxon>Bacillati</taxon>
        <taxon>Actinomycetota</taxon>
        <taxon>Actinomycetes</taxon>
        <taxon>Micrococcales</taxon>
        <taxon>Micrococcaceae</taxon>
        <taxon>Citricoccus</taxon>
    </lineage>
</organism>
<evidence type="ECO:0000256" key="1">
    <source>
        <dbReference type="ARBA" id="ARBA00022722"/>
    </source>
</evidence>
<keyword evidence="2" id="KW-0255">Endonuclease</keyword>
<protein>
    <recommendedName>
        <fullName evidence="10">Very short patch repair endonuclease</fullName>
    </recommendedName>
</protein>
<keyword evidence="3" id="KW-0227">DNA damage</keyword>
<comment type="caution">
    <text evidence="8">The sequence shown here is derived from an EMBL/GenBank/DDBJ whole genome shotgun (WGS) entry which is preliminary data.</text>
</comment>
<dbReference type="Proteomes" id="UP001589575">
    <property type="component" value="Unassembled WGS sequence"/>
</dbReference>
<evidence type="ECO:0000256" key="2">
    <source>
        <dbReference type="ARBA" id="ARBA00022759"/>
    </source>
</evidence>
<dbReference type="InterPro" id="IPR004603">
    <property type="entry name" value="DNA_mismatch_endonuc_vsr"/>
</dbReference>
<accession>A0ABV5G3G2</accession>
<evidence type="ECO:0000256" key="5">
    <source>
        <dbReference type="ARBA" id="ARBA00023204"/>
    </source>
</evidence>
<sequence length="200" mass="22962">MRESWASSEANRRSMRGNKGRDTKPELAVRRLLHARGLRYRVNFRLEQDLRRTADLAFTKARVAVFIDGCYWHGCPEHYTAPRHERPVLVGQGLHQPHPRRRDHPDPRRTRMDRAAVLGAPVRGLGRGIGRRGGRLEEDGRRRPRHRGCPRSTPGAFMMGPGSVLQSVWDNIAHSCTANRYRRSGGCRVQRSRVHREARA</sequence>
<evidence type="ECO:0008006" key="10">
    <source>
        <dbReference type="Google" id="ProtNLM"/>
    </source>
</evidence>
<comment type="similarity">
    <text evidence="6">Belongs to the Vsr family.</text>
</comment>